<dbReference type="OrthoDB" id="9800873at2"/>
<dbReference type="EMBL" id="CP021431">
    <property type="protein sequence ID" value="ART99542.1"/>
    <property type="molecule type" value="Genomic_DNA"/>
</dbReference>
<protein>
    <recommendedName>
        <fullName evidence="8">Probable membrane transporter protein</fullName>
    </recommendedName>
</protein>
<dbReference type="RefSeq" id="WP_087205914.1">
    <property type="nucleotide sequence ID" value="NZ_CP021431.1"/>
</dbReference>
<comment type="similarity">
    <text evidence="2 8">Belongs to the 4-toluene sulfonate uptake permease (TSUP) (TC 2.A.102) family.</text>
</comment>
<keyword evidence="4 8" id="KW-1003">Cell membrane</keyword>
<dbReference type="InterPro" id="IPR002781">
    <property type="entry name" value="TM_pro_TauE-like"/>
</dbReference>
<organism evidence="9 10">
    <name type="scientific">Yoonia vestfoldensis</name>
    <dbReference type="NCBI Taxonomy" id="245188"/>
    <lineage>
        <taxon>Bacteria</taxon>
        <taxon>Pseudomonadati</taxon>
        <taxon>Pseudomonadota</taxon>
        <taxon>Alphaproteobacteria</taxon>
        <taxon>Rhodobacterales</taxon>
        <taxon>Paracoccaceae</taxon>
        <taxon>Yoonia</taxon>
    </lineage>
</organism>
<gene>
    <name evidence="9" type="ORF">LOKVESSMR4R_00200</name>
</gene>
<feature type="transmembrane region" description="Helical" evidence="8">
    <location>
        <begin position="107"/>
        <end position="125"/>
    </location>
</feature>
<feature type="transmembrane region" description="Helical" evidence="8">
    <location>
        <begin position="12"/>
        <end position="38"/>
    </location>
</feature>
<keyword evidence="3" id="KW-0813">Transport</keyword>
<dbReference type="STRING" id="1122181.GCA_000382265_03382"/>
<keyword evidence="7 8" id="KW-0472">Membrane</keyword>
<feature type="transmembrane region" description="Helical" evidence="8">
    <location>
        <begin position="50"/>
        <end position="70"/>
    </location>
</feature>
<dbReference type="Proteomes" id="UP000195273">
    <property type="component" value="Chromosome"/>
</dbReference>
<sequence>MSHFFAAITPELFVFACVVTFLGGFVKGAVGFAMPLIMVSGMGIAIAPELIIAGIVLPIVVSNILQVGRAGLGQARDAVVEHWRYIAAVCVMILVSAQFLRRIPTDTLFIVLGVPVVILCLIQIAGWRPVIPARMRRPVEYVAGILSGVLGGLTGTWGPPTVLYLLALGTPRDRQMSVQGVIYGLGSVMLFLGHVQSGVLNAQTWPFSAALVVPGMLGMWVGFRLGDRFDADRFRQVTLWVLVIAGVNLIRRGVMG</sequence>
<dbReference type="KEGG" id="lvs:LOKVESSMR4R_00200"/>
<evidence type="ECO:0000256" key="1">
    <source>
        <dbReference type="ARBA" id="ARBA00004651"/>
    </source>
</evidence>
<evidence type="ECO:0000313" key="10">
    <source>
        <dbReference type="Proteomes" id="UP000195273"/>
    </source>
</evidence>
<keyword evidence="10" id="KW-1185">Reference proteome</keyword>
<comment type="subcellular location">
    <subcellularLocation>
        <location evidence="1 8">Cell membrane</location>
        <topology evidence="1 8">Multi-pass membrane protein</topology>
    </subcellularLocation>
</comment>
<evidence type="ECO:0000256" key="8">
    <source>
        <dbReference type="RuleBase" id="RU363041"/>
    </source>
</evidence>
<dbReference type="InterPro" id="IPR052017">
    <property type="entry name" value="TSUP"/>
</dbReference>
<evidence type="ECO:0000256" key="4">
    <source>
        <dbReference type="ARBA" id="ARBA00022475"/>
    </source>
</evidence>
<keyword evidence="5 8" id="KW-0812">Transmembrane</keyword>
<feature type="transmembrane region" description="Helical" evidence="8">
    <location>
        <begin position="180"/>
        <end position="199"/>
    </location>
</feature>
<evidence type="ECO:0000256" key="5">
    <source>
        <dbReference type="ARBA" id="ARBA00022692"/>
    </source>
</evidence>
<dbReference type="GO" id="GO:0005886">
    <property type="term" value="C:plasma membrane"/>
    <property type="evidence" value="ECO:0007669"/>
    <property type="project" value="UniProtKB-SubCell"/>
</dbReference>
<evidence type="ECO:0000313" key="9">
    <source>
        <dbReference type="EMBL" id="ART99542.1"/>
    </source>
</evidence>
<feature type="transmembrane region" description="Helical" evidence="8">
    <location>
        <begin position="145"/>
        <end position="168"/>
    </location>
</feature>
<keyword evidence="6 8" id="KW-1133">Transmembrane helix</keyword>
<evidence type="ECO:0000256" key="6">
    <source>
        <dbReference type="ARBA" id="ARBA00022989"/>
    </source>
</evidence>
<proteinExistence type="inferred from homology"/>
<evidence type="ECO:0000256" key="2">
    <source>
        <dbReference type="ARBA" id="ARBA00009142"/>
    </source>
</evidence>
<reference evidence="9 10" key="1">
    <citation type="submission" date="2017-05" db="EMBL/GenBank/DDBJ databases">
        <title>Genome Sequence of Loktanella vestfoldensis Strain SMR4r Isolated from a Culture of the Diatom Skeletonema marinoi.</title>
        <authorList>
            <person name="Topel M."/>
            <person name="Pinder M.I.M."/>
            <person name="Johansson O.N."/>
            <person name="Kourtchenko O."/>
            <person name="Godhe A."/>
            <person name="Clarke A.K."/>
        </authorList>
    </citation>
    <scope>NUCLEOTIDE SEQUENCE [LARGE SCALE GENOMIC DNA]</scope>
    <source>
        <strain evidence="9 10">SMR4r</strain>
    </source>
</reference>
<dbReference type="AlphaFoldDB" id="A0A1Y0E7M5"/>
<feature type="transmembrane region" description="Helical" evidence="8">
    <location>
        <begin position="205"/>
        <end position="225"/>
    </location>
</feature>
<name>A0A1Y0E7M5_9RHOB</name>
<accession>A0A1Y0E7M5</accession>
<dbReference type="PANTHER" id="PTHR30269:SF32">
    <property type="entry name" value="MEMBRANE TRANSPORTER PROTEIN-RELATED"/>
    <property type="match status" value="1"/>
</dbReference>
<dbReference type="Pfam" id="PF01925">
    <property type="entry name" value="TauE"/>
    <property type="match status" value="1"/>
</dbReference>
<evidence type="ECO:0000256" key="7">
    <source>
        <dbReference type="ARBA" id="ARBA00023136"/>
    </source>
</evidence>
<evidence type="ECO:0000256" key="3">
    <source>
        <dbReference type="ARBA" id="ARBA00022448"/>
    </source>
</evidence>
<dbReference type="PANTHER" id="PTHR30269">
    <property type="entry name" value="TRANSMEMBRANE PROTEIN YFCA"/>
    <property type="match status" value="1"/>
</dbReference>